<comment type="caution">
    <text evidence="2">The sequence shown here is derived from an EMBL/GenBank/DDBJ whole genome shotgun (WGS) entry which is preliminary data.</text>
</comment>
<sequence>MIIFGTRSKVLSGSTATADCDYCSSKQTVRLSFALRYFHIFWIPMFPLSKTGVSQCSHCKQTLYANQMPNALKMVYEEEKKKVKTPWGYRFGLILIGLFFAFVIASIVFGGGE</sequence>
<feature type="transmembrane region" description="Helical" evidence="1">
    <location>
        <begin position="87"/>
        <end position="109"/>
    </location>
</feature>
<keyword evidence="3" id="KW-1185">Reference proteome</keyword>
<keyword evidence="1" id="KW-1133">Transmembrane helix</keyword>
<name>A0ABW9J2Z0_9SPHI</name>
<reference evidence="2 3" key="1">
    <citation type="submission" date="2024-12" db="EMBL/GenBank/DDBJ databases">
        <authorList>
            <person name="Hu S."/>
        </authorList>
    </citation>
    <scope>NUCLEOTIDE SEQUENCE [LARGE SCALE GENOMIC DNA]</scope>
    <source>
        <strain evidence="2 3">THG-T11</strain>
    </source>
</reference>
<protein>
    <submittedName>
        <fullName evidence="2">Zinc-ribbon domain-containing protein</fullName>
    </submittedName>
</protein>
<dbReference type="EMBL" id="SSHJ02000001">
    <property type="protein sequence ID" value="MFN0254912.1"/>
    <property type="molecule type" value="Genomic_DNA"/>
</dbReference>
<dbReference type="Proteomes" id="UP001517247">
    <property type="component" value="Unassembled WGS sequence"/>
</dbReference>
<keyword evidence="1" id="KW-0812">Transmembrane</keyword>
<dbReference type="RefSeq" id="WP_138722022.1">
    <property type="nucleotide sequence ID" value="NZ_SSHJ02000001.1"/>
</dbReference>
<proteinExistence type="predicted"/>
<gene>
    <name evidence="2" type="ORF">E6A44_004970</name>
</gene>
<evidence type="ECO:0000313" key="2">
    <source>
        <dbReference type="EMBL" id="MFN0254912.1"/>
    </source>
</evidence>
<evidence type="ECO:0000313" key="3">
    <source>
        <dbReference type="Proteomes" id="UP001517247"/>
    </source>
</evidence>
<keyword evidence="1" id="KW-0472">Membrane</keyword>
<accession>A0ABW9J2Z0</accession>
<evidence type="ECO:0000256" key="1">
    <source>
        <dbReference type="SAM" id="Phobius"/>
    </source>
</evidence>
<organism evidence="2 3">
    <name type="scientific">Pedobacter ureilyticus</name>
    <dbReference type="NCBI Taxonomy" id="1393051"/>
    <lineage>
        <taxon>Bacteria</taxon>
        <taxon>Pseudomonadati</taxon>
        <taxon>Bacteroidota</taxon>
        <taxon>Sphingobacteriia</taxon>
        <taxon>Sphingobacteriales</taxon>
        <taxon>Sphingobacteriaceae</taxon>
        <taxon>Pedobacter</taxon>
    </lineage>
</organism>